<evidence type="ECO:0000313" key="3">
    <source>
        <dbReference type="EMBL" id="MBE6060468.1"/>
    </source>
</evidence>
<gene>
    <name evidence="3" type="ORF">E7215_09890</name>
    <name evidence="2" type="ORF">IO99_12360</name>
</gene>
<proteinExistence type="predicted"/>
<sequence length="138" mass="15211">MQEEGIIKKINGDIATVAFVKKGGCGGGCSSCKSGCPKDTILVELKNTEHATVGERVLVSMDNKVFSNMTFWAYAFPTIITVITLIICLYIFNKLNLANSEVYSVLLALVAMVISYVLSSKLNKKQDKYSFKMIKKLN</sequence>
<keyword evidence="1" id="KW-0472">Membrane</keyword>
<organism evidence="2 4">
    <name type="scientific">Clostridium sulfidigenes</name>
    <dbReference type="NCBI Taxonomy" id="318464"/>
    <lineage>
        <taxon>Bacteria</taxon>
        <taxon>Bacillati</taxon>
        <taxon>Bacillota</taxon>
        <taxon>Clostridia</taxon>
        <taxon>Eubacteriales</taxon>
        <taxon>Clostridiaceae</taxon>
        <taxon>Clostridium</taxon>
    </lineage>
</organism>
<dbReference type="eggNOG" id="COG3086">
    <property type="taxonomic scope" value="Bacteria"/>
</dbReference>
<feature type="transmembrane region" description="Helical" evidence="1">
    <location>
        <begin position="98"/>
        <end position="118"/>
    </location>
</feature>
<name>A0A084JAD7_9CLOT</name>
<dbReference type="EMBL" id="SVCM01000111">
    <property type="protein sequence ID" value="MBE6060468.1"/>
    <property type="molecule type" value="Genomic_DNA"/>
</dbReference>
<evidence type="ECO:0000256" key="1">
    <source>
        <dbReference type="SAM" id="Phobius"/>
    </source>
</evidence>
<dbReference type="RefSeq" id="WP_035133667.1">
    <property type="nucleotide sequence ID" value="NZ_JPMD01000028.1"/>
</dbReference>
<reference evidence="3" key="2">
    <citation type="submission" date="2019-04" db="EMBL/GenBank/DDBJ databases">
        <title>Evolution of Biomass-Degrading Anaerobic Consortia Revealed by Metagenomics.</title>
        <authorList>
            <person name="Peng X."/>
        </authorList>
    </citation>
    <scope>NUCLEOTIDE SEQUENCE</scope>
    <source>
        <strain evidence="3">SIG254</strain>
    </source>
</reference>
<dbReference type="EMBL" id="JPMD01000028">
    <property type="protein sequence ID" value="KEZ85921.1"/>
    <property type="molecule type" value="Genomic_DNA"/>
</dbReference>
<keyword evidence="1" id="KW-1133">Transmembrane helix</keyword>
<keyword evidence="1" id="KW-0812">Transmembrane</keyword>
<comment type="caution">
    <text evidence="2">The sequence shown here is derived from an EMBL/GenBank/DDBJ whole genome shotgun (WGS) entry which is preliminary data.</text>
</comment>
<evidence type="ECO:0000313" key="4">
    <source>
        <dbReference type="Proteomes" id="UP000028542"/>
    </source>
</evidence>
<protein>
    <submittedName>
        <fullName evidence="2">Sigma-E factor regulator</fullName>
    </submittedName>
</protein>
<dbReference type="Proteomes" id="UP000028542">
    <property type="component" value="Unassembled WGS sequence"/>
</dbReference>
<dbReference type="PANTHER" id="PTHR35867">
    <property type="entry name" value="PROTEIN RSEC"/>
    <property type="match status" value="1"/>
</dbReference>
<dbReference type="InterPro" id="IPR007359">
    <property type="entry name" value="SigmaE_reg_RseC_MucC"/>
</dbReference>
<dbReference type="AlphaFoldDB" id="A0A084JAD7"/>
<dbReference type="Proteomes" id="UP000768462">
    <property type="component" value="Unassembled WGS sequence"/>
</dbReference>
<evidence type="ECO:0000313" key="2">
    <source>
        <dbReference type="EMBL" id="KEZ85921.1"/>
    </source>
</evidence>
<reference evidence="2 4" key="1">
    <citation type="submission" date="2014-07" db="EMBL/GenBank/DDBJ databases">
        <title>Draft genome of Clostridium sulfidigenes 113A isolated from sediments associated with methane hydrate from Krishna Godavari basin.</title>
        <authorList>
            <person name="Honkalas V.S."/>
            <person name="Dabir A.P."/>
            <person name="Arora P."/>
            <person name="Dhakephalkar P.K."/>
        </authorList>
    </citation>
    <scope>NUCLEOTIDE SEQUENCE [LARGE SCALE GENOMIC DNA]</scope>
    <source>
        <strain evidence="2 4">113A</strain>
    </source>
</reference>
<feature type="transmembrane region" description="Helical" evidence="1">
    <location>
        <begin position="71"/>
        <end position="92"/>
    </location>
</feature>
<dbReference type="Pfam" id="PF04246">
    <property type="entry name" value="RseC_MucC"/>
    <property type="match status" value="1"/>
</dbReference>
<accession>A0A084JAD7</accession>
<keyword evidence="4" id="KW-1185">Reference proteome</keyword>
<dbReference type="PANTHER" id="PTHR35867:SF1">
    <property type="entry name" value="PROTEIN RSEC"/>
    <property type="match status" value="1"/>
</dbReference>
<dbReference type="STRING" id="318464.IO99_12360"/>